<dbReference type="RefSeq" id="WP_007278280.1">
    <property type="nucleotide sequence ID" value="NZ_ABCK01000007.1"/>
</dbReference>
<dbReference type="Proteomes" id="UP000004947">
    <property type="component" value="Unassembled WGS sequence"/>
</dbReference>
<gene>
    <name evidence="1" type="ORF">LNTAR_00150</name>
</gene>
<name>A6DK67_9BACT</name>
<dbReference type="AlphaFoldDB" id="A6DK67"/>
<dbReference type="EMBL" id="ABCK01000007">
    <property type="protein sequence ID" value="EDM27765.1"/>
    <property type="molecule type" value="Genomic_DNA"/>
</dbReference>
<comment type="caution">
    <text evidence="1">The sequence shown here is derived from an EMBL/GenBank/DDBJ whole genome shotgun (WGS) entry which is preliminary data.</text>
</comment>
<sequence length="320" mass="36077">MFKSIICFALMIGTLIAQDKTEGYKLKYELMEVPTKKYAEINGKKIELKPEPLVKRYSLGMSNYAELSELINISLTQKGKATYISRMNSILVIDQIEGHNRVIQILNESQEEAYNIHVEINYKNTKSLARKGIIINTGPIIIKDGDIKTPRDIRIDGGVHKQSSDETQKITLTTMSGYPAKLWAVETAYYTKSMSQYVWINHRTRQPVQLNEHLRGTTNVGTELYIKPKYRGNGIIEVELVPMIRVKKPGGGYDKFEVQTLNTKVTAYQGRPINLGGVSKSTNDFFASLFNPTGMVKGDGTNYLDFTLTAWAKKVGPPQK</sequence>
<keyword evidence="2" id="KW-1185">Reference proteome</keyword>
<protein>
    <submittedName>
        <fullName evidence="1">Uncharacterized protein</fullName>
    </submittedName>
</protein>
<reference evidence="1 2" key="1">
    <citation type="journal article" date="2010" name="J. Bacteriol.">
        <title>Genome sequence of Lentisphaera araneosa HTCC2155T, the type species of the order Lentisphaerales in the phylum Lentisphaerae.</title>
        <authorList>
            <person name="Thrash J.C."/>
            <person name="Cho J.C."/>
            <person name="Vergin K.L."/>
            <person name="Morris R.M."/>
            <person name="Giovannoni S.J."/>
        </authorList>
    </citation>
    <scope>NUCLEOTIDE SEQUENCE [LARGE SCALE GENOMIC DNA]</scope>
    <source>
        <strain evidence="1 2">HTCC2155</strain>
    </source>
</reference>
<evidence type="ECO:0000313" key="1">
    <source>
        <dbReference type="EMBL" id="EDM27765.1"/>
    </source>
</evidence>
<proteinExistence type="predicted"/>
<organism evidence="1 2">
    <name type="scientific">Lentisphaera araneosa HTCC2155</name>
    <dbReference type="NCBI Taxonomy" id="313628"/>
    <lineage>
        <taxon>Bacteria</taxon>
        <taxon>Pseudomonadati</taxon>
        <taxon>Lentisphaerota</taxon>
        <taxon>Lentisphaeria</taxon>
        <taxon>Lentisphaerales</taxon>
        <taxon>Lentisphaeraceae</taxon>
        <taxon>Lentisphaera</taxon>
    </lineage>
</organism>
<dbReference type="STRING" id="313628.LNTAR_00150"/>
<evidence type="ECO:0000313" key="2">
    <source>
        <dbReference type="Proteomes" id="UP000004947"/>
    </source>
</evidence>
<accession>A6DK67</accession>